<evidence type="ECO:0000256" key="3">
    <source>
        <dbReference type="ARBA" id="ARBA00022618"/>
    </source>
</evidence>
<dbReference type="Gene3D" id="1.10.150.130">
    <property type="match status" value="1"/>
</dbReference>
<keyword evidence="4 9" id="KW-0159">Chromosome partition</keyword>
<dbReference type="GO" id="GO:0003677">
    <property type="term" value="F:DNA binding"/>
    <property type="evidence" value="ECO:0007669"/>
    <property type="project" value="UniProtKB-UniRule"/>
</dbReference>
<protein>
    <recommendedName>
        <fullName evidence="9">Tyrosine recombinase XerC</fullName>
    </recommendedName>
</protein>
<sequence>MDKDASEEWEAQVLAEFAEYLRANRGFSPHSLRAYLGDLRELLEFLCSPVALVPAAGLAAPPRSGESSGRGFAAPELSRALSDPARIRAWLGDMSRRGASRATLARRVASFRTFSAWALKHGFMSCDSGLRLHSPKPDNSLPTVLSEAQVARLLNTARLQAYSPGVHTKASKSQTEIPDSIPEDSAVPYLANPVGLRDWALLELLYATGVRVSELTGLRLRDISRSEATIRVCGKGGKERVAPYGIPAGIALDEYLEQGRPVLVSPDRDAGEWVFLGVKGGRLDTRLVRGMLHRMTAVAGVPDLGPHGLRHTAATHLLNGGADLRCVQEILGHASLGTTQRYTHLSTAHLRQVYLQAHPHA</sequence>
<dbReference type="EMBL" id="JABCUS010000018">
    <property type="protein sequence ID" value="NMX03946.1"/>
    <property type="molecule type" value="Genomic_DNA"/>
</dbReference>
<evidence type="ECO:0000313" key="12">
    <source>
        <dbReference type="EMBL" id="NMX03946.1"/>
    </source>
</evidence>
<dbReference type="GO" id="GO:0006313">
    <property type="term" value="P:DNA transposition"/>
    <property type="evidence" value="ECO:0007669"/>
    <property type="project" value="UniProtKB-UniRule"/>
</dbReference>
<feature type="active site" evidence="9">
    <location>
        <position position="307"/>
    </location>
</feature>
<feature type="active site" evidence="9">
    <location>
        <position position="235"/>
    </location>
</feature>
<comment type="subunit">
    <text evidence="9">Forms a cyclic heterotetrameric complex composed of two molecules of XerC and two molecules of XerD.</text>
</comment>
<feature type="active site" evidence="9">
    <location>
        <position position="333"/>
    </location>
</feature>
<keyword evidence="7 9" id="KW-0233">DNA recombination</keyword>
<keyword evidence="5 9" id="KW-0229">DNA integration</keyword>
<evidence type="ECO:0000259" key="10">
    <source>
        <dbReference type="PROSITE" id="PS51898"/>
    </source>
</evidence>
<dbReference type="InterPro" id="IPR002104">
    <property type="entry name" value="Integrase_catalytic"/>
</dbReference>
<dbReference type="PANTHER" id="PTHR30349:SF77">
    <property type="entry name" value="TYROSINE RECOMBINASE XERC"/>
    <property type="match status" value="1"/>
</dbReference>
<evidence type="ECO:0000256" key="4">
    <source>
        <dbReference type="ARBA" id="ARBA00022829"/>
    </source>
</evidence>
<dbReference type="SUPFAM" id="SSF56349">
    <property type="entry name" value="DNA breaking-rejoining enzymes"/>
    <property type="match status" value="1"/>
</dbReference>
<dbReference type="InterPro" id="IPR044068">
    <property type="entry name" value="CB"/>
</dbReference>
<keyword evidence="2 9" id="KW-0963">Cytoplasm</keyword>
<dbReference type="RefSeq" id="WP_169762986.1">
    <property type="nucleotide sequence ID" value="NZ_JABCUQ010000013.1"/>
</dbReference>
<dbReference type="InterPro" id="IPR011010">
    <property type="entry name" value="DNA_brk_join_enz"/>
</dbReference>
<comment type="function">
    <text evidence="9">Site-specific tyrosine recombinase, which acts by catalyzing the cutting and rejoining of the recombining DNA molecules. The XerC-XerD complex is essential to convert dimers of the bacterial chromosome into monomers to permit their segregation at cell division. It also contributes to the segregational stability of plasmids.</text>
</comment>
<accession>A0A7Y0UUE5</accession>
<evidence type="ECO:0000256" key="1">
    <source>
        <dbReference type="ARBA" id="ARBA00004496"/>
    </source>
</evidence>
<keyword evidence="6 9" id="KW-0238">DNA-binding</keyword>
<dbReference type="GO" id="GO:0051301">
    <property type="term" value="P:cell division"/>
    <property type="evidence" value="ECO:0007669"/>
    <property type="project" value="UniProtKB-KW"/>
</dbReference>
<evidence type="ECO:0000256" key="7">
    <source>
        <dbReference type="ARBA" id="ARBA00023172"/>
    </source>
</evidence>
<organism evidence="12 13">
    <name type="scientific">Mobiluncus mulieris</name>
    <dbReference type="NCBI Taxonomy" id="2052"/>
    <lineage>
        <taxon>Bacteria</taxon>
        <taxon>Bacillati</taxon>
        <taxon>Actinomycetota</taxon>
        <taxon>Actinomycetes</taxon>
        <taxon>Actinomycetales</taxon>
        <taxon>Actinomycetaceae</taxon>
        <taxon>Mobiluncus</taxon>
    </lineage>
</organism>
<dbReference type="HAMAP" id="MF_01808">
    <property type="entry name" value="Recomb_XerC_XerD"/>
    <property type="match status" value="1"/>
</dbReference>
<dbReference type="GO" id="GO:0007059">
    <property type="term" value="P:chromosome segregation"/>
    <property type="evidence" value="ECO:0007669"/>
    <property type="project" value="UniProtKB-UniRule"/>
</dbReference>
<dbReference type="Proteomes" id="UP000575397">
    <property type="component" value="Unassembled WGS sequence"/>
</dbReference>
<dbReference type="Gene3D" id="1.10.443.10">
    <property type="entry name" value="Intergrase catalytic core"/>
    <property type="match status" value="1"/>
</dbReference>
<dbReference type="PROSITE" id="PS51900">
    <property type="entry name" value="CB"/>
    <property type="match status" value="1"/>
</dbReference>
<keyword evidence="8 9" id="KW-0131">Cell cycle</keyword>
<dbReference type="InterPro" id="IPR010998">
    <property type="entry name" value="Integrase_recombinase_N"/>
</dbReference>
<feature type="active site" evidence="9">
    <location>
        <position position="211"/>
    </location>
</feature>
<comment type="similarity">
    <text evidence="9">Belongs to the 'phage' integrase family. XerC subfamily.</text>
</comment>
<dbReference type="Pfam" id="PF00589">
    <property type="entry name" value="Phage_integrase"/>
    <property type="match status" value="1"/>
</dbReference>
<feature type="domain" description="Core-binding (CB)" evidence="11">
    <location>
        <begin position="8"/>
        <end position="119"/>
    </location>
</feature>
<evidence type="ECO:0000256" key="9">
    <source>
        <dbReference type="HAMAP-Rule" id="MF_01808"/>
    </source>
</evidence>
<comment type="subcellular location">
    <subcellularLocation>
        <location evidence="1 9">Cytoplasm</location>
    </subcellularLocation>
</comment>
<gene>
    <name evidence="9" type="primary">xerC</name>
    <name evidence="12" type="ORF">HHJ77_08395</name>
</gene>
<evidence type="ECO:0000313" key="13">
    <source>
        <dbReference type="Proteomes" id="UP000575397"/>
    </source>
</evidence>
<feature type="active site" description="O-(3'-phospho-DNA)-tyrosine intermediate" evidence="9">
    <location>
        <position position="342"/>
    </location>
</feature>
<dbReference type="GO" id="GO:0009037">
    <property type="term" value="F:tyrosine-based site-specific recombinase activity"/>
    <property type="evidence" value="ECO:0007669"/>
    <property type="project" value="UniProtKB-UniRule"/>
</dbReference>
<evidence type="ECO:0000256" key="6">
    <source>
        <dbReference type="ARBA" id="ARBA00023125"/>
    </source>
</evidence>
<dbReference type="CDD" id="cd00798">
    <property type="entry name" value="INT_XerDC_C"/>
    <property type="match status" value="1"/>
</dbReference>
<reference evidence="12 13" key="1">
    <citation type="submission" date="2020-04" db="EMBL/GenBank/DDBJ databases">
        <title>Antimicrobial susceptibility and clonality of vaginal-derived multi-drug resistant Mobiluncus isolates in China.</title>
        <authorList>
            <person name="Zhang X."/>
        </authorList>
    </citation>
    <scope>NUCLEOTIDE SEQUENCE [LARGE SCALE GENOMIC DNA]</scope>
    <source>
        <strain evidence="12 13">12</strain>
    </source>
</reference>
<dbReference type="GO" id="GO:0005737">
    <property type="term" value="C:cytoplasm"/>
    <property type="evidence" value="ECO:0007669"/>
    <property type="project" value="UniProtKB-SubCell"/>
</dbReference>
<feature type="domain" description="Tyr recombinase" evidence="10">
    <location>
        <begin position="176"/>
        <end position="355"/>
    </location>
</feature>
<dbReference type="PROSITE" id="PS51898">
    <property type="entry name" value="TYR_RECOMBINASE"/>
    <property type="match status" value="1"/>
</dbReference>
<name>A0A7Y0UUE5_9ACTO</name>
<feature type="active site" evidence="9">
    <location>
        <position position="310"/>
    </location>
</feature>
<keyword evidence="3 9" id="KW-0132">Cell division</keyword>
<dbReference type="Pfam" id="PF02899">
    <property type="entry name" value="Phage_int_SAM_1"/>
    <property type="match status" value="1"/>
</dbReference>
<dbReference type="InterPro" id="IPR050090">
    <property type="entry name" value="Tyrosine_recombinase_XerCD"/>
</dbReference>
<dbReference type="InterPro" id="IPR023009">
    <property type="entry name" value="Tyrosine_recombinase_XerC/XerD"/>
</dbReference>
<dbReference type="AlphaFoldDB" id="A0A7Y0UUE5"/>
<comment type="caution">
    <text evidence="12">The sequence shown here is derived from an EMBL/GenBank/DDBJ whole genome shotgun (WGS) entry which is preliminary data.</text>
</comment>
<dbReference type="InterPro" id="IPR013762">
    <property type="entry name" value="Integrase-like_cat_sf"/>
</dbReference>
<evidence type="ECO:0000256" key="2">
    <source>
        <dbReference type="ARBA" id="ARBA00022490"/>
    </source>
</evidence>
<evidence type="ECO:0000256" key="5">
    <source>
        <dbReference type="ARBA" id="ARBA00022908"/>
    </source>
</evidence>
<dbReference type="InterPro" id="IPR004107">
    <property type="entry name" value="Integrase_SAM-like_N"/>
</dbReference>
<dbReference type="PANTHER" id="PTHR30349">
    <property type="entry name" value="PHAGE INTEGRASE-RELATED"/>
    <property type="match status" value="1"/>
</dbReference>
<proteinExistence type="inferred from homology"/>
<evidence type="ECO:0000256" key="8">
    <source>
        <dbReference type="ARBA" id="ARBA00023306"/>
    </source>
</evidence>
<evidence type="ECO:0000259" key="11">
    <source>
        <dbReference type="PROSITE" id="PS51900"/>
    </source>
</evidence>